<dbReference type="GO" id="GO:0016787">
    <property type="term" value="F:hydrolase activity"/>
    <property type="evidence" value="ECO:0007669"/>
    <property type="project" value="UniProtKB-KW"/>
</dbReference>
<evidence type="ECO:0000313" key="4">
    <source>
        <dbReference type="Proteomes" id="UP001158067"/>
    </source>
</evidence>
<dbReference type="PANTHER" id="PTHR34154:SF3">
    <property type="entry name" value="ALKALI-SENSITIVE LINKAGE PROTEIN 1"/>
    <property type="match status" value="1"/>
</dbReference>
<keyword evidence="4" id="KW-1185">Reference proteome</keyword>
<feature type="domain" description="Asl1-like glycosyl hydrolase catalytic" evidence="2">
    <location>
        <begin position="74"/>
        <end position="294"/>
    </location>
</feature>
<accession>A0ABY1QJG3</accession>
<dbReference type="PANTHER" id="PTHR34154">
    <property type="entry name" value="ALKALI-SENSITIVE LINKAGE PROTEIN 1"/>
    <property type="match status" value="1"/>
</dbReference>
<dbReference type="InterPro" id="IPR024655">
    <property type="entry name" value="Asl1_glyco_hydro_catalytic"/>
</dbReference>
<dbReference type="RefSeq" id="WP_283434712.1">
    <property type="nucleotide sequence ID" value="NZ_FXUG01000016.1"/>
</dbReference>
<keyword evidence="3" id="KW-0378">Hydrolase</keyword>
<reference evidence="3 4" key="1">
    <citation type="submission" date="2017-05" db="EMBL/GenBank/DDBJ databases">
        <authorList>
            <person name="Varghese N."/>
            <person name="Submissions S."/>
        </authorList>
    </citation>
    <scope>NUCLEOTIDE SEQUENCE [LARGE SCALE GENOMIC DNA]</scope>
    <source>
        <strain evidence="3 4">DSM 25457</strain>
    </source>
</reference>
<organism evidence="3 4">
    <name type="scientific">Neorhodopirellula lusitana</name>
    <dbReference type="NCBI Taxonomy" id="445327"/>
    <lineage>
        <taxon>Bacteria</taxon>
        <taxon>Pseudomonadati</taxon>
        <taxon>Planctomycetota</taxon>
        <taxon>Planctomycetia</taxon>
        <taxon>Pirellulales</taxon>
        <taxon>Pirellulaceae</taxon>
        <taxon>Neorhodopirellula</taxon>
    </lineage>
</organism>
<comment type="caution">
    <text evidence="3">The sequence shown here is derived from an EMBL/GenBank/DDBJ whole genome shotgun (WGS) entry which is preliminary data.</text>
</comment>
<evidence type="ECO:0000259" key="2">
    <source>
        <dbReference type="Pfam" id="PF11790"/>
    </source>
</evidence>
<dbReference type="EMBL" id="FXUG01000016">
    <property type="protein sequence ID" value="SMP73237.1"/>
    <property type="molecule type" value="Genomic_DNA"/>
</dbReference>
<dbReference type="InterPro" id="IPR017853">
    <property type="entry name" value="GH"/>
</dbReference>
<dbReference type="InterPro" id="IPR053183">
    <property type="entry name" value="ASL1"/>
</dbReference>
<dbReference type="Proteomes" id="UP001158067">
    <property type="component" value="Unassembled WGS sequence"/>
</dbReference>
<name>A0ABY1QJG3_9BACT</name>
<evidence type="ECO:0000256" key="1">
    <source>
        <dbReference type="SAM" id="MobiDB-lite"/>
    </source>
</evidence>
<protein>
    <submittedName>
        <fullName evidence="3">Glycosyl hydrolase catalytic core</fullName>
    </submittedName>
</protein>
<proteinExistence type="predicted"/>
<dbReference type="Pfam" id="PF11790">
    <property type="entry name" value="Glyco_hydro_cc"/>
    <property type="match status" value="1"/>
</dbReference>
<dbReference type="Gene3D" id="3.20.20.80">
    <property type="entry name" value="Glycosidases"/>
    <property type="match status" value="1"/>
</dbReference>
<sequence>MNQPNRLSRRAATKCIVTSTAAAMLTQTKAFSDDPPSKAKSGKSQTGSSDHAKVTPRRLMTKKGICGKGTRCETTGAGWYYNWYWRPTPGQLDAEFVPMIKGKKDAIDRAFAHLETLKESHGVTHLLGFNEPDSESQGNTTVEKAVQLWPKLMDTGLRLGSPAVTDNRRGKDWFAAFMEQAAAKRFRIDFITVHRYPNIKGPQSVKQFFHSLQQIYQKYRLPIWVTEFSGLNFGSKDRKMTAATNLWFMKQTLPALNQLPYIERYAWYSGGAKDISHMYDRDHPDQLNQLGKFYRTV</sequence>
<dbReference type="SUPFAM" id="SSF51445">
    <property type="entry name" value="(Trans)glycosidases"/>
    <property type="match status" value="1"/>
</dbReference>
<evidence type="ECO:0000313" key="3">
    <source>
        <dbReference type="EMBL" id="SMP73237.1"/>
    </source>
</evidence>
<feature type="region of interest" description="Disordered" evidence="1">
    <location>
        <begin position="27"/>
        <end position="59"/>
    </location>
</feature>
<gene>
    <name evidence="3" type="ORF">SAMN06265222_11664</name>
</gene>